<keyword evidence="1" id="KW-1133">Transmembrane helix</keyword>
<organism evidence="2 3">
    <name type="scientific">Strongylus vulgaris</name>
    <name type="common">Blood worm</name>
    <dbReference type="NCBI Taxonomy" id="40348"/>
    <lineage>
        <taxon>Eukaryota</taxon>
        <taxon>Metazoa</taxon>
        <taxon>Ecdysozoa</taxon>
        <taxon>Nematoda</taxon>
        <taxon>Chromadorea</taxon>
        <taxon>Rhabditida</taxon>
        <taxon>Rhabditina</taxon>
        <taxon>Rhabditomorpha</taxon>
        <taxon>Strongyloidea</taxon>
        <taxon>Strongylidae</taxon>
        <taxon>Strongylus</taxon>
    </lineage>
</organism>
<proteinExistence type="predicted"/>
<sequence length="151" mass="16284">MVWASQSHRSGTDGRVAGLLVPPVALVWTIAAIAAVLPVLPVLPARTEHFLGSLFLPALLILPAGAVRERAPHSENTFSLSHLHLITQTSIRRGSQSAPVQRPAPRLTHSVAFVQRSRTFLLGNSCPLAIPFALFIVVCLVNVVFVTVFQL</sequence>
<gene>
    <name evidence="2" type="ORF">SVUK_LOCUS13963</name>
</gene>
<protein>
    <submittedName>
        <fullName evidence="2">Uncharacterized protein</fullName>
    </submittedName>
</protein>
<name>A0A3P7L867_STRVU</name>
<evidence type="ECO:0000256" key="1">
    <source>
        <dbReference type="SAM" id="Phobius"/>
    </source>
</evidence>
<feature type="transmembrane region" description="Helical" evidence="1">
    <location>
        <begin position="50"/>
        <end position="67"/>
    </location>
</feature>
<reference evidence="2 3" key="1">
    <citation type="submission" date="2018-11" db="EMBL/GenBank/DDBJ databases">
        <authorList>
            <consortium name="Pathogen Informatics"/>
        </authorList>
    </citation>
    <scope>NUCLEOTIDE SEQUENCE [LARGE SCALE GENOMIC DNA]</scope>
</reference>
<dbReference type="AlphaFoldDB" id="A0A3P7L867"/>
<keyword evidence="1" id="KW-0472">Membrane</keyword>
<feature type="transmembrane region" description="Helical" evidence="1">
    <location>
        <begin position="20"/>
        <end position="43"/>
    </location>
</feature>
<dbReference type="Proteomes" id="UP000270094">
    <property type="component" value="Unassembled WGS sequence"/>
</dbReference>
<evidence type="ECO:0000313" key="3">
    <source>
        <dbReference type="Proteomes" id="UP000270094"/>
    </source>
</evidence>
<accession>A0A3P7L867</accession>
<feature type="transmembrane region" description="Helical" evidence="1">
    <location>
        <begin position="128"/>
        <end position="149"/>
    </location>
</feature>
<keyword evidence="3" id="KW-1185">Reference proteome</keyword>
<evidence type="ECO:0000313" key="2">
    <source>
        <dbReference type="EMBL" id="VDM78965.1"/>
    </source>
</evidence>
<dbReference type="EMBL" id="UYYB01103489">
    <property type="protein sequence ID" value="VDM78965.1"/>
    <property type="molecule type" value="Genomic_DNA"/>
</dbReference>
<keyword evidence="1" id="KW-0812">Transmembrane</keyword>